<dbReference type="GO" id="GO:0009507">
    <property type="term" value="C:chloroplast"/>
    <property type="evidence" value="ECO:0007669"/>
    <property type="project" value="TreeGrafter"/>
</dbReference>
<sequence length="177" mass="19244">MACIQANIYRPSLGCPVNGQDKRLRRISSTSTPYSLQASCLFLSSLHNSHQSKAYPRLVYNGPQYKRLAPICAFGGKGKSESDNDPFSFESLKKAMGGFKREKSVQDLLREQMREREYGGDGGNRDSSGGGGGGGGGGGVIVTMALVVQKTRVLQECWTNCCKLFWLPLASYLCTST</sequence>
<dbReference type="EMBL" id="LR862131">
    <property type="protein sequence ID" value="CAD1836985.1"/>
    <property type="molecule type" value="Genomic_DNA"/>
</dbReference>
<name>A0A6V7Q272_ANACO</name>
<organism evidence="1">
    <name type="scientific">Ananas comosus var. bracteatus</name>
    <name type="common">red pineapple</name>
    <dbReference type="NCBI Taxonomy" id="296719"/>
    <lineage>
        <taxon>Eukaryota</taxon>
        <taxon>Viridiplantae</taxon>
        <taxon>Streptophyta</taxon>
        <taxon>Embryophyta</taxon>
        <taxon>Tracheophyta</taxon>
        <taxon>Spermatophyta</taxon>
        <taxon>Magnoliopsida</taxon>
        <taxon>Liliopsida</taxon>
        <taxon>Poales</taxon>
        <taxon>Bromeliaceae</taxon>
        <taxon>Bromelioideae</taxon>
        <taxon>Ananas</taxon>
    </lineage>
</organism>
<gene>
    <name evidence="1" type="ORF">CB5_LOCUS20196</name>
</gene>
<dbReference type="AlphaFoldDB" id="A0A6V7Q272"/>
<proteinExistence type="predicted"/>
<dbReference type="PANTHER" id="PTHR35483:SF1">
    <property type="entry name" value="GLYCINE-RICH PROTEIN-RELATED"/>
    <property type="match status" value="1"/>
</dbReference>
<protein>
    <submittedName>
        <fullName evidence="1">Uncharacterized protein</fullName>
    </submittedName>
</protein>
<evidence type="ECO:0000313" key="1">
    <source>
        <dbReference type="EMBL" id="CAD1836985.1"/>
    </source>
</evidence>
<dbReference type="PANTHER" id="PTHR35483">
    <property type="entry name" value="NUCLEUSENVELOPE PROTEIN"/>
    <property type="match status" value="1"/>
</dbReference>
<accession>A0A6V7Q272</accession>
<reference evidence="1" key="1">
    <citation type="submission" date="2020-07" db="EMBL/GenBank/DDBJ databases">
        <authorList>
            <person name="Lin J."/>
        </authorList>
    </citation>
    <scope>NUCLEOTIDE SEQUENCE</scope>
</reference>